<comment type="caution">
    <text evidence="4">The sequence shown here is derived from an EMBL/GenBank/DDBJ whole genome shotgun (WGS) entry which is preliminary data.</text>
</comment>
<dbReference type="Proteomes" id="UP001501759">
    <property type="component" value="Unassembled WGS sequence"/>
</dbReference>
<evidence type="ECO:0000256" key="3">
    <source>
        <dbReference type="SAM" id="SignalP"/>
    </source>
</evidence>
<feature type="region of interest" description="Disordered" evidence="1">
    <location>
        <begin position="424"/>
        <end position="482"/>
    </location>
</feature>
<feature type="transmembrane region" description="Helical" evidence="2">
    <location>
        <begin position="487"/>
        <end position="509"/>
    </location>
</feature>
<feature type="compositionally biased region" description="Polar residues" evidence="1">
    <location>
        <begin position="255"/>
        <end position="267"/>
    </location>
</feature>
<keyword evidence="2" id="KW-1133">Transmembrane helix</keyword>
<dbReference type="EMBL" id="BAABKB010000001">
    <property type="protein sequence ID" value="GAA4995035.1"/>
    <property type="molecule type" value="Genomic_DNA"/>
</dbReference>
<evidence type="ECO:0000256" key="2">
    <source>
        <dbReference type="SAM" id="Phobius"/>
    </source>
</evidence>
<name>A0ABP9IFE6_9ACTN</name>
<gene>
    <name evidence="4" type="ORF">GCM10023335_03940</name>
</gene>
<feature type="signal peptide" evidence="3">
    <location>
        <begin position="1"/>
        <end position="35"/>
    </location>
</feature>
<accession>A0ABP9IFE6</accession>
<feature type="region of interest" description="Disordered" evidence="1">
    <location>
        <begin position="60"/>
        <end position="96"/>
    </location>
</feature>
<protein>
    <submittedName>
        <fullName evidence="4">Uncharacterized protein</fullName>
    </submittedName>
</protein>
<feature type="region of interest" description="Disordered" evidence="1">
    <location>
        <begin position="254"/>
        <end position="288"/>
    </location>
</feature>
<feature type="compositionally biased region" description="Gly residues" evidence="1">
    <location>
        <begin position="459"/>
        <end position="469"/>
    </location>
</feature>
<feature type="chain" id="PRO_5046139928" evidence="3">
    <location>
        <begin position="36"/>
        <end position="540"/>
    </location>
</feature>
<keyword evidence="2" id="KW-0812">Transmembrane</keyword>
<evidence type="ECO:0000256" key="1">
    <source>
        <dbReference type="SAM" id="MobiDB-lite"/>
    </source>
</evidence>
<keyword evidence="2" id="KW-0472">Membrane</keyword>
<evidence type="ECO:0000313" key="5">
    <source>
        <dbReference type="Proteomes" id="UP001501759"/>
    </source>
</evidence>
<keyword evidence="3" id="KW-0732">Signal</keyword>
<keyword evidence="5" id="KW-1185">Reference proteome</keyword>
<feature type="region of interest" description="Disordered" evidence="1">
    <location>
        <begin position="516"/>
        <end position="540"/>
    </location>
</feature>
<feature type="compositionally biased region" description="Acidic residues" evidence="1">
    <location>
        <begin position="442"/>
        <end position="455"/>
    </location>
</feature>
<proteinExistence type="predicted"/>
<sequence>MGRRTVWWLGRALPAAGAALVAVLVPTWQTGTADAAGTRPVGGHRGGTRPIAADAGTMRTVGTDGGGVRTAGSDRGGVRTVGSDGGGVRTAGDAAADAEPTPYAFAEDATSVDGATGTTGAARLEPGKAYRSSIGKDGKLYYRLVLDDVSNAYVSATAVPRPGTSIAYSDGIKVSVQDGNSRNCSFSGTAHFGATQSSHPIAAWATRETSGHPYACRTAGTYYVVVERSGTAGSSSGVWDLELDYVSEPGLRKAASTTAPETWNSATPEPLTGDPKRRRGGAGFSTATPLRQGIWQDGISPGQTLFYKVPLDWGQQLYATAALGSSGRGEGSVGTALVMSLYNPVRGFVDDVGSGYDGGQRSAALEPLPAVAYENRYALSDRVSGMRFAGSYYLVVHLAAQVADRFGDGPLGLTLSVRRDGAVRAGPSYAGRPEPRDAFDVPADDSDDRADDGADADGSVGGASPGVGGSERADGTGAGSDGATMRVVAAGGIGTGSLLMLILGVWTVLARRRPVPAPEDADTASAAVPAPWERGAPRSW</sequence>
<organism evidence="4 5">
    <name type="scientific">Streptomyces siamensis</name>
    <dbReference type="NCBI Taxonomy" id="1274986"/>
    <lineage>
        <taxon>Bacteria</taxon>
        <taxon>Bacillati</taxon>
        <taxon>Actinomycetota</taxon>
        <taxon>Actinomycetes</taxon>
        <taxon>Kitasatosporales</taxon>
        <taxon>Streptomycetaceae</taxon>
        <taxon>Streptomyces</taxon>
    </lineage>
</organism>
<evidence type="ECO:0000313" key="4">
    <source>
        <dbReference type="EMBL" id="GAA4995035.1"/>
    </source>
</evidence>
<reference evidence="5" key="1">
    <citation type="journal article" date="2019" name="Int. J. Syst. Evol. Microbiol.">
        <title>The Global Catalogue of Microorganisms (GCM) 10K type strain sequencing project: providing services to taxonomists for standard genome sequencing and annotation.</title>
        <authorList>
            <consortium name="The Broad Institute Genomics Platform"/>
            <consortium name="The Broad Institute Genome Sequencing Center for Infectious Disease"/>
            <person name="Wu L."/>
            <person name="Ma J."/>
        </authorList>
    </citation>
    <scope>NUCLEOTIDE SEQUENCE [LARGE SCALE GENOMIC DNA]</scope>
    <source>
        <strain evidence="5">JCM 18409</strain>
    </source>
</reference>